<evidence type="ECO:0000313" key="12">
    <source>
        <dbReference type="Proteomes" id="UP000054408"/>
    </source>
</evidence>
<name>A0A0L0DTL1_THETB</name>
<feature type="region of interest" description="Disordered" evidence="8">
    <location>
        <begin position="704"/>
        <end position="744"/>
    </location>
</feature>
<keyword evidence="7" id="KW-0539">Nucleus</keyword>
<comment type="subcellular location">
    <subcellularLocation>
        <location evidence="1">Nucleus</location>
    </subcellularLocation>
</comment>
<dbReference type="AlphaFoldDB" id="A0A0L0DTL1"/>
<dbReference type="CDD" id="cd18033">
    <property type="entry name" value="DEXDc_FANCM"/>
    <property type="match status" value="1"/>
</dbReference>
<evidence type="ECO:0000256" key="5">
    <source>
        <dbReference type="ARBA" id="ARBA00022806"/>
    </source>
</evidence>
<accession>A0A0L0DTL1</accession>
<dbReference type="SMART" id="SM00490">
    <property type="entry name" value="HELICc"/>
    <property type="match status" value="1"/>
</dbReference>
<dbReference type="GO" id="GO:0005524">
    <property type="term" value="F:ATP binding"/>
    <property type="evidence" value="ECO:0007669"/>
    <property type="project" value="UniProtKB-KW"/>
</dbReference>
<evidence type="ECO:0000256" key="3">
    <source>
        <dbReference type="ARBA" id="ARBA00022741"/>
    </source>
</evidence>
<dbReference type="PROSITE" id="PS51192">
    <property type="entry name" value="HELICASE_ATP_BIND_1"/>
    <property type="match status" value="1"/>
</dbReference>
<keyword evidence="4" id="KW-0378">Hydrolase</keyword>
<dbReference type="SUPFAM" id="SSF52540">
    <property type="entry name" value="P-loop containing nucleoside triphosphate hydrolases"/>
    <property type="match status" value="1"/>
</dbReference>
<organism evidence="11 12">
    <name type="scientific">Thecamonas trahens ATCC 50062</name>
    <dbReference type="NCBI Taxonomy" id="461836"/>
    <lineage>
        <taxon>Eukaryota</taxon>
        <taxon>Apusozoa</taxon>
        <taxon>Apusomonadida</taxon>
        <taxon>Apusomonadidae</taxon>
        <taxon>Thecamonas</taxon>
    </lineage>
</organism>
<dbReference type="Proteomes" id="UP000054408">
    <property type="component" value="Unassembled WGS sequence"/>
</dbReference>
<dbReference type="InterPro" id="IPR027417">
    <property type="entry name" value="P-loop_NTPase"/>
</dbReference>
<dbReference type="InterPro" id="IPR011545">
    <property type="entry name" value="DEAD/DEAH_box_helicase_dom"/>
</dbReference>
<gene>
    <name evidence="11" type="ORF">AMSG_01660</name>
</gene>
<dbReference type="GO" id="GO:0016787">
    <property type="term" value="F:hydrolase activity"/>
    <property type="evidence" value="ECO:0007669"/>
    <property type="project" value="UniProtKB-KW"/>
</dbReference>
<sequence length="744" mass="81198">MPPRPAKTTTERFFGGPAPYEPGYRSGGYGSAATSRRVGGAFAAGRYQEALAGRERGLQRAPSAAPREPMPVLDEEAAKVWVYPAQVEKRDYQFVIAKRALLANTLVCLPTGLGKTLIAAVVQRNYFDWYPRGRIVFISPTRPLTFQQLRACHALAGIPMSVTAEMTAACTPPVRAELWKTKRVFYCTAQSLNNDIRTGICPAHTIVCVVVDEAHRATGNHAYVQAVNGIAAAHAQFRVLALTATPGSTIKAVQGVIDNLHIAHMEVRDNNALDVIKYTHSRKNDIVVVPSSRQLDQALALFGKTCKEALDLLASKRAFWVRDIAKVTSFQLIHARNEWRMKSGRSASMQDRVVIEGSFALALTLSQVYALLSKYSFATFHAAVSRIINEVAEFEAARAAGDAEAELSATKLRIANTQAVLQTVRLAGSFVGDGILHPKMTELVRVVSAHFAQNGATGTDTRIMVFSSFRDSVDHIVDVLASRVPQCKPMRFVGQAAGAGGADVIELDTPSKRGKGKKRRKSRAKAKAGLSQKEQQQIIAKFRSGGYATLVSTSIGEEGLDIGEVDLIVCYDSPSSVSRMVQRQGRTGRKRDGRVVTLLMAGHEKSVYDRAESKRKAMYRTVLKTSNFCMPNGSPRMLPPHITPQVRFVNIAGNVDSPDPSTLAARNKKRKRSAGKSGVPRSLLFTDASIGLTPAQRMRFAINGRSRPSPLLGPARPLGMDIATSAPAPKTWKSRRRRRCSRLK</sequence>
<evidence type="ECO:0000256" key="2">
    <source>
        <dbReference type="ARBA" id="ARBA00009889"/>
    </source>
</evidence>
<feature type="domain" description="Helicase C-terminal" evidence="10">
    <location>
        <begin position="442"/>
        <end position="634"/>
    </location>
</feature>
<proteinExistence type="inferred from homology"/>
<dbReference type="GO" id="GO:0005634">
    <property type="term" value="C:nucleus"/>
    <property type="evidence" value="ECO:0007669"/>
    <property type="project" value="UniProtKB-SubCell"/>
</dbReference>
<feature type="region of interest" description="Disordered" evidence="8">
    <location>
        <begin position="504"/>
        <end position="532"/>
    </location>
</feature>
<evidence type="ECO:0000256" key="8">
    <source>
        <dbReference type="SAM" id="MobiDB-lite"/>
    </source>
</evidence>
<dbReference type="GO" id="GO:0036297">
    <property type="term" value="P:interstrand cross-link repair"/>
    <property type="evidence" value="ECO:0007669"/>
    <property type="project" value="TreeGrafter"/>
</dbReference>
<evidence type="ECO:0000259" key="9">
    <source>
        <dbReference type="PROSITE" id="PS51192"/>
    </source>
</evidence>
<dbReference type="GeneID" id="25561403"/>
<dbReference type="OMA" id="YQFTIVQ"/>
<keyword evidence="5" id="KW-0347">Helicase</keyword>
<dbReference type="PROSITE" id="PS51194">
    <property type="entry name" value="HELICASE_CTER"/>
    <property type="match status" value="1"/>
</dbReference>
<evidence type="ECO:0000259" key="10">
    <source>
        <dbReference type="PROSITE" id="PS51194"/>
    </source>
</evidence>
<dbReference type="Pfam" id="PF00271">
    <property type="entry name" value="Helicase_C"/>
    <property type="match status" value="1"/>
</dbReference>
<evidence type="ECO:0000256" key="7">
    <source>
        <dbReference type="ARBA" id="ARBA00023242"/>
    </source>
</evidence>
<keyword evidence="6" id="KW-0067">ATP-binding</keyword>
<evidence type="ECO:0000256" key="6">
    <source>
        <dbReference type="ARBA" id="ARBA00022840"/>
    </source>
</evidence>
<dbReference type="GO" id="GO:0000400">
    <property type="term" value="F:four-way junction DNA binding"/>
    <property type="evidence" value="ECO:0007669"/>
    <property type="project" value="TreeGrafter"/>
</dbReference>
<dbReference type="GO" id="GO:0009378">
    <property type="term" value="F:four-way junction helicase activity"/>
    <property type="evidence" value="ECO:0007669"/>
    <property type="project" value="TreeGrafter"/>
</dbReference>
<feature type="region of interest" description="Disordered" evidence="8">
    <location>
        <begin position="653"/>
        <end position="680"/>
    </location>
</feature>
<dbReference type="eggNOG" id="KOG0354">
    <property type="taxonomic scope" value="Eukaryota"/>
</dbReference>
<dbReference type="OrthoDB" id="164902at2759"/>
<keyword evidence="3" id="KW-0547">Nucleotide-binding</keyword>
<dbReference type="InterPro" id="IPR001650">
    <property type="entry name" value="Helicase_C-like"/>
</dbReference>
<keyword evidence="12" id="KW-1185">Reference proteome</keyword>
<dbReference type="InterPro" id="IPR039686">
    <property type="entry name" value="FANCM/Mph1-like_ID"/>
</dbReference>
<dbReference type="InterPro" id="IPR014001">
    <property type="entry name" value="Helicase_ATP-bd"/>
</dbReference>
<feature type="region of interest" description="Disordered" evidence="8">
    <location>
        <begin position="1"/>
        <end position="26"/>
    </location>
</feature>
<dbReference type="Gene3D" id="3.40.50.300">
    <property type="entry name" value="P-loop containing nucleotide triphosphate hydrolases"/>
    <property type="match status" value="2"/>
</dbReference>
<dbReference type="STRING" id="461836.A0A0L0DTL1"/>
<dbReference type="GO" id="GO:0045003">
    <property type="term" value="P:double-strand break repair via synthesis-dependent strand annealing"/>
    <property type="evidence" value="ECO:0007669"/>
    <property type="project" value="TreeGrafter"/>
</dbReference>
<dbReference type="Pfam" id="PF00270">
    <property type="entry name" value="DEAD"/>
    <property type="match status" value="1"/>
</dbReference>
<reference evidence="11 12" key="1">
    <citation type="submission" date="2010-05" db="EMBL/GenBank/DDBJ databases">
        <title>The Genome Sequence of Thecamonas trahens ATCC 50062.</title>
        <authorList>
            <consortium name="The Broad Institute Genome Sequencing Platform"/>
            <person name="Russ C."/>
            <person name="Cuomo C."/>
            <person name="Shea T."/>
            <person name="Young S.K."/>
            <person name="Zeng Q."/>
            <person name="Koehrsen M."/>
            <person name="Haas B."/>
            <person name="Borodovsky M."/>
            <person name="Guigo R."/>
            <person name="Alvarado L."/>
            <person name="Berlin A."/>
            <person name="Bochicchio J."/>
            <person name="Borenstein D."/>
            <person name="Chapman S."/>
            <person name="Chen Z."/>
            <person name="Freedman E."/>
            <person name="Gellesch M."/>
            <person name="Goldberg J."/>
            <person name="Griggs A."/>
            <person name="Gujja S."/>
            <person name="Heilman E."/>
            <person name="Heiman D."/>
            <person name="Hepburn T."/>
            <person name="Howarth C."/>
            <person name="Jen D."/>
            <person name="Larson L."/>
            <person name="Mehta T."/>
            <person name="Park D."/>
            <person name="Pearson M."/>
            <person name="Roberts A."/>
            <person name="Saif S."/>
            <person name="Shenoy N."/>
            <person name="Sisk P."/>
            <person name="Stolte C."/>
            <person name="Sykes S."/>
            <person name="Thomson T."/>
            <person name="Walk T."/>
            <person name="White J."/>
            <person name="Yandava C."/>
            <person name="Burger G."/>
            <person name="Gray M.W."/>
            <person name="Holland P.W.H."/>
            <person name="King N."/>
            <person name="Lang F.B.F."/>
            <person name="Roger A.J."/>
            <person name="Ruiz-Trillo I."/>
            <person name="Lander E."/>
            <person name="Nusbaum C."/>
        </authorList>
    </citation>
    <scope>NUCLEOTIDE SEQUENCE [LARGE SCALE GENOMIC DNA]</scope>
    <source>
        <strain evidence="11 12">ATCC 50062</strain>
    </source>
</reference>
<dbReference type="FunFam" id="3.40.50.300:FF:000861">
    <property type="entry name" value="Fanconi anemia, complementation group M"/>
    <property type="match status" value="1"/>
</dbReference>
<dbReference type="RefSeq" id="XP_013761707.1">
    <property type="nucleotide sequence ID" value="XM_013906253.1"/>
</dbReference>
<evidence type="ECO:0000256" key="4">
    <source>
        <dbReference type="ARBA" id="ARBA00022801"/>
    </source>
</evidence>
<evidence type="ECO:0000313" key="11">
    <source>
        <dbReference type="EMBL" id="KNC54808.1"/>
    </source>
</evidence>
<dbReference type="CDD" id="cd12091">
    <property type="entry name" value="FANCM_ID"/>
    <property type="match status" value="1"/>
</dbReference>
<evidence type="ECO:0008006" key="13">
    <source>
        <dbReference type="Google" id="ProtNLM"/>
    </source>
</evidence>
<feature type="compositionally biased region" description="Basic residues" evidence="8">
    <location>
        <begin position="732"/>
        <end position="744"/>
    </location>
</feature>
<dbReference type="GO" id="GO:0043138">
    <property type="term" value="F:3'-5' DNA helicase activity"/>
    <property type="evidence" value="ECO:0007669"/>
    <property type="project" value="InterPro"/>
</dbReference>
<dbReference type="EMBL" id="GL349438">
    <property type="protein sequence ID" value="KNC54808.1"/>
    <property type="molecule type" value="Genomic_DNA"/>
</dbReference>
<dbReference type="PANTHER" id="PTHR14025">
    <property type="entry name" value="FANCONI ANEMIA GROUP M FANCM FAMILY MEMBER"/>
    <property type="match status" value="1"/>
</dbReference>
<comment type="similarity">
    <text evidence="2">Belongs to the DEAD box helicase family. DEAH subfamily. FANCM sub-subfamily.</text>
</comment>
<dbReference type="InterPro" id="IPR044749">
    <property type="entry name" value="FANCM_DEXDc"/>
</dbReference>
<dbReference type="SMART" id="SM00487">
    <property type="entry name" value="DEXDc"/>
    <property type="match status" value="1"/>
</dbReference>
<feature type="domain" description="Helicase ATP-binding" evidence="9">
    <location>
        <begin position="96"/>
        <end position="264"/>
    </location>
</feature>
<evidence type="ECO:0000256" key="1">
    <source>
        <dbReference type="ARBA" id="ARBA00004123"/>
    </source>
</evidence>
<feature type="compositionally biased region" description="Basic residues" evidence="8">
    <location>
        <begin position="512"/>
        <end position="526"/>
    </location>
</feature>
<dbReference type="PANTHER" id="PTHR14025:SF20">
    <property type="entry name" value="FANCONI ANEMIA GROUP M PROTEIN"/>
    <property type="match status" value="1"/>
</dbReference>
<protein>
    <recommendedName>
        <fullName evidence="13">ATP-dependent DNA helicase</fullName>
    </recommendedName>
</protein>